<reference evidence="1" key="1">
    <citation type="submission" date="2018-09" db="EMBL/GenBank/DDBJ databases">
        <title>Murine metabolic-syndrome-specific gut microbial biobank.</title>
        <authorList>
            <person name="Liu C."/>
        </authorList>
    </citation>
    <scope>NUCLEOTIDE SEQUENCE</scope>
    <source>
        <strain evidence="1">D42-62</strain>
    </source>
</reference>
<dbReference type="EMBL" id="QZDT01000071">
    <property type="protein sequence ID" value="NBJ95204.1"/>
    <property type="molecule type" value="Genomic_DNA"/>
</dbReference>
<protein>
    <submittedName>
        <fullName evidence="1">AsnC family protein</fullName>
    </submittedName>
</protein>
<proteinExistence type="predicted"/>
<gene>
    <name evidence="1" type="ORF">D5281_22300</name>
</gene>
<evidence type="ECO:0000313" key="2">
    <source>
        <dbReference type="Proteomes" id="UP001154420"/>
    </source>
</evidence>
<keyword evidence="2" id="KW-1185">Reference proteome</keyword>
<name>A0A9X5BK47_9FIRM</name>
<sequence>MRQIIELLQKNLSDREISSVLGVSRNSAAQIRQVSDERRKEWDELLMMSDDELYHFFYPDKFKPKSSYALVDYAYVHSELSKVGVAGVLLWEEYCEKCKNEGEKACSYPTFLSLEDHMRQPENRSYHSSEAWGERFE</sequence>
<dbReference type="AlphaFoldDB" id="A0A9X5BK47"/>
<accession>A0A9X5BK47</accession>
<organism evidence="1 2">
    <name type="scientific">Parablautia muri</name>
    <dbReference type="NCBI Taxonomy" id="2320879"/>
    <lineage>
        <taxon>Bacteria</taxon>
        <taxon>Bacillati</taxon>
        <taxon>Bacillota</taxon>
        <taxon>Clostridia</taxon>
        <taxon>Lachnospirales</taxon>
        <taxon>Lachnospiraceae</taxon>
        <taxon>Parablautia</taxon>
    </lineage>
</organism>
<dbReference type="OrthoDB" id="3193769at2"/>
<dbReference type="Proteomes" id="UP001154420">
    <property type="component" value="Unassembled WGS sequence"/>
</dbReference>
<evidence type="ECO:0000313" key="1">
    <source>
        <dbReference type="EMBL" id="NBJ95204.1"/>
    </source>
</evidence>
<comment type="caution">
    <text evidence="1">The sequence shown here is derived from an EMBL/GenBank/DDBJ whole genome shotgun (WGS) entry which is preliminary data.</text>
</comment>